<evidence type="ECO:0000313" key="1">
    <source>
        <dbReference type="EMBL" id="MBS4077392.1"/>
    </source>
</evidence>
<dbReference type="PANTHER" id="PTHR32305">
    <property type="match status" value="1"/>
</dbReference>
<name>A0ABS5MSY2_9PSED</name>
<dbReference type="NCBIfam" id="TIGR01643">
    <property type="entry name" value="YD_repeat_2x"/>
    <property type="match status" value="1"/>
</dbReference>
<organism evidence="1 2">
    <name type="scientific">Pseudomonas rustica</name>
    <dbReference type="NCBI Taxonomy" id="2827099"/>
    <lineage>
        <taxon>Bacteria</taxon>
        <taxon>Pseudomonadati</taxon>
        <taxon>Pseudomonadota</taxon>
        <taxon>Gammaproteobacteria</taxon>
        <taxon>Pseudomonadales</taxon>
        <taxon>Pseudomonadaceae</taxon>
        <taxon>Pseudomonas</taxon>
    </lineage>
</organism>
<evidence type="ECO:0000313" key="2">
    <source>
        <dbReference type="Proteomes" id="UP000676035"/>
    </source>
</evidence>
<dbReference type="Gene3D" id="2.180.10.10">
    <property type="entry name" value="RHS repeat-associated core"/>
    <property type="match status" value="1"/>
</dbReference>
<reference evidence="1 2" key="1">
    <citation type="submission" date="2021-04" db="EMBL/GenBank/DDBJ databases">
        <title>Pseudomonas rustica sp. nov. isolated from raw milk.</title>
        <authorList>
            <person name="Fiedler G."/>
            <person name="Gieschler S."/>
            <person name="Kabisch J."/>
            <person name="Grimmler C."/>
            <person name="Brinks E."/>
            <person name="Wagner N."/>
            <person name="Hetzer B."/>
            <person name="Franz C.M.A.P."/>
            <person name="Boehnlein C."/>
        </authorList>
    </citation>
    <scope>NUCLEOTIDE SEQUENCE [LARGE SCALE GENOMIC DNA]</scope>
    <source>
        <strain evidence="1 2">MBT-4</strain>
    </source>
</reference>
<dbReference type="InterPro" id="IPR050708">
    <property type="entry name" value="T6SS_VgrG/RHS"/>
</dbReference>
<proteinExistence type="predicted"/>
<keyword evidence="2" id="KW-1185">Reference proteome</keyword>
<dbReference type="Pfam" id="PF18807">
    <property type="entry name" value="TTc_toxin_rep"/>
    <property type="match status" value="1"/>
</dbReference>
<dbReference type="NCBIfam" id="TIGR03696">
    <property type="entry name" value="Rhs_assc_core"/>
    <property type="match status" value="1"/>
</dbReference>
<sequence>MKLSETSLNTNTPSVMVCDARGLSVREVQYHRHPDSPAITQARITCHQFDARGINVRSADPRLNEAGLANFIHITSLSGTVLCQEGVDNGTVVTLNDAAGRSFRVVSNIHSGDDGADINRHAVTRIFQYESNNLRGRPVSLVEQSAEGVRRISERWRYAGNSDLEASQNLAGQWVSHYDTAGLVRVDSLALSGVALSVTRRLLAHAENPDAVADWQGEDAQAWDALLAAKGFTHQTTTDATGAEQTTTDAAGNRQRMAYDVAGLLTSRWLTLKNRLEKNIVKSLTYSAAGQTLREEHANGVVTRWGYEEETQRLLGINVRRPVGHVSGAKVLQDLKYQYDPVGNVLGVHNDAEETRFWRNQEVVPQHTYVYDSLYQLVSATGREMANAGRQHSFPVVSGFDSATYTAYTRTYSYDEAGNLTRIRHCAPVSDHCHTTTVTVSHRSNRGVTSLLCTDPREVDGWFTAGGQQTILQPGQPLAWTSRNEILKVTPVERGGAKDDVESYRYDGGSQRLLKITTQNNISTTREQQVIYLPALELRTMKINGTEVQRLQVISVGASGQSSVRVLHWESGRPEDISNDQLCYSHDDLIGSSGLEVDAQGKVISREEYFPYGGTAVWTARNAVEASFKTVRYSGKERDATGLYYYGWRYYQPWIGRWLSADPAGAIDGMNLYVMAGNNPVTFRDSNGLSIQGQEARRRVGESFVHPRHMPVFERISKVQNIALSVRESGSHTINALGEGAAAKGHDILEKTIKRSSLTGVYGEQAGAMLQRAESSGFAGRVGKWNKAGLQGVYARNNVSFEDTTYDINLQSPVEHELVDSWIKFKIVTPYTGDYDMHDIIRFSGGKGHVPESGSVDETEVKDLINLGVAAFDPARSFEDVSMNVVRHGPQVNFVSYMWKNEFEKVQADNGYLAAVARPGPFPIAMVHQGRWSILENSHELFEFYGSTNTVVPEHWAQEFVGRGGAMVATPRHAKILDKFRRANTG</sequence>
<comment type="caution">
    <text evidence="1">The sequence shown here is derived from an EMBL/GenBank/DDBJ whole genome shotgun (WGS) entry which is preliminary data.</text>
</comment>
<dbReference type="EMBL" id="JAGYHF010000002">
    <property type="protein sequence ID" value="MBS4077392.1"/>
    <property type="molecule type" value="Genomic_DNA"/>
</dbReference>
<dbReference type="InterPro" id="IPR041508">
    <property type="entry name" value="TcC-like_repeat"/>
</dbReference>
<gene>
    <name evidence="1" type="ORF">KFS80_03710</name>
</gene>
<dbReference type="Proteomes" id="UP000676035">
    <property type="component" value="Unassembled WGS sequence"/>
</dbReference>
<protein>
    <submittedName>
        <fullName evidence="1">RHS repeat protein</fullName>
    </submittedName>
</protein>
<dbReference type="PANTHER" id="PTHR32305:SF15">
    <property type="entry name" value="PROTEIN RHSA-RELATED"/>
    <property type="match status" value="1"/>
</dbReference>
<dbReference type="InterPro" id="IPR022385">
    <property type="entry name" value="Rhs_assc_core"/>
</dbReference>
<accession>A0ABS5MSY2</accession>
<dbReference type="RefSeq" id="WP_212544005.1">
    <property type="nucleotide sequence ID" value="NZ_JAGYHF010000002.1"/>
</dbReference>
<dbReference type="InterPro" id="IPR006530">
    <property type="entry name" value="YD"/>
</dbReference>